<organism evidence="1 2">
    <name type="scientific">Alteribacter keqinensis</name>
    <dbReference type="NCBI Taxonomy" id="2483800"/>
    <lineage>
        <taxon>Bacteria</taxon>
        <taxon>Bacillati</taxon>
        <taxon>Bacillota</taxon>
        <taxon>Bacilli</taxon>
        <taxon>Bacillales</taxon>
        <taxon>Bacillaceae</taxon>
        <taxon>Alteribacter</taxon>
    </lineage>
</organism>
<dbReference type="RefSeq" id="WP_122901201.1">
    <property type="nucleotide sequence ID" value="NZ_RHIB01000003.1"/>
</dbReference>
<reference evidence="1 2" key="1">
    <citation type="submission" date="2018-10" db="EMBL/GenBank/DDBJ databases">
        <title>Bacillus Keqinensis sp. nov., a moderately halophilic bacterium isolated from a saline-alkaline lake.</title>
        <authorList>
            <person name="Wang H."/>
        </authorList>
    </citation>
    <scope>NUCLEOTIDE SEQUENCE [LARGE SCALE GENOMIC DNA]</scope>
    <source>
        <strain evidence="1 2">KQ-3</strain>
    </source>
</reference>
<dbReference type="PANTHER" id="PTHR40051:SF1">
    <property type="entry name" value="YOLD-LIKE FAMILY PROTEIN"/>
    <property type="match status" value="1"/>
</dbReference>
<dbReference type="Proteomes" id="UP000278746">
    <property type="component" value="Unassembled WGS sequence"/>
</dbReference>
<comment type="caution">
    <text evidence="1">The sequence shown here is derived from an EMBL/GenBank/DDBJ whole genome shotgun (WGS) entry which is preliminary data.</text>
</comment>
<accession>A0A3M7TQ09</accession>
<name>A0A3M7TQ09_9BACI</name>
<sequence length="114" mass="13512">MKKDNKLRDRGTIKWTSLMLPEHVGMLNTWFEGTKKQPRPELDEQQWEEIGQTVCEGMAFHSELVFTFWEDGFFYQVSGYAEHVNTHKKLLYIRDKEEEQHVIPLKNIIDVKSG</sequence>
<dbReference type="InterPro" id="IPR014962">
    <property type="entry name" value="YolD"/>
</dbReference>
<dbReference type="OrthoDB" id="1644322at2"/>
<dbReference type="Pfam" id="PF08863">
    <property type="entry name" value="YolD"/>
    <property type="match status" value="1"/>
</dbReference>
<dbReference type="PANTHER" id="PTHR40051">
    <property type="entry name" value="IG HYPOTHETICAL 15966"/>
    <property type="match status" value="1"/>
</dbReference>
<dbReference type="AlphaFoldDB" id="A0A3M7TQ09"/>
<protein>
    <submittedName>
        <fullName evidence="1">YolD-like family protein</fullName>
    </submittedName>
</protein>
<evidence type="ECO:0000313" key="2">
    <source>
        <dbReference type="Proteomes" id="UP000278746"/>
    </source>
</evidence>
<proteinExistence type="predicted"/>
<gene>
    <name evidence="1" type="ORF">EBO34_18080</name>
</gene>
<dbReference type="EMBL" id="RHIB01000003">
    <property type="protein sequence ID" value="RNA67097.1"/>
    <property type="molecule type" value="Genomic_DNA"/>
</dbReference>
<keyword evidence="2" id="KW-1185">Reference proteome</keyword>
<evidence type="ECO:0000313" key="1">
    <source>
        <dbReference type="EMBL" id="RNA67097.1"/>
    </source>
</evidence>